<accession>K5WLL8</accession>
<protein>
    <recommendedName>
        <fullName evidence="3">SWIM-type domain-containing protein</fullName>
    </recommendedName>
</protein>
<keyword evidence="1" id="KW-0863">Zinc-finger</keyword>
<keyword evidence="5" id="KW-1185">Reference proteome</keyword>
<dbReference type="EMBL" id="JH930468">
    <property type="protein sequence ID" value="EKM60295.1"/>
    <property type="molecule type" value="Genomic_DNA"/>
</dbReference>
<reference evidence="4 5" key="1">
    <citation type="journal article" date="2012" name="BMC Genomics">
        <title>Comparative genomics of the white-rot fungi, Phanerochaete carnosa and P. chrysosporium, to elucidate the genetic basis of the distinct wood types they colonize.</title>
        <authorList>
            <person name="Suzuki H."/>
            <person name="MacDonald J."/>
            <person name="Syed K."/>
            <person name="Salamov A."/>
            <person name="Hori C."/>
            <person name="Aerts A."/>
            <person name="Henrissat B."/>
            <person name="Wiebenga A."/>
            <person name="vanKuyk P.A."/>
            <person name="Barry K."/>
            <person name="Lindquist E."/>
            <person name="LaButti K."/>
            <person name="Lapidus A."/>
            <person name="Lucas S."/>
            <person name="Coutinho P."/>
            <person name="Gong Y."/>
            <person name="Samejima M."/>
            <person name="Mahadevan R."/>
            <person name="Abou-Zaid M."/>
            <person name="de Vries R.P."/>
            <person name="Igarashi K."/>
            <person name="Yadav J.S."/>
            <person name="Grigoriev I.V."/>
            <person name="Master E.R."/>
        </authorList>
    </citation>
    <scope>NUCLEOTIDE SEQUENCE [LARGE SCALE GENOMIC DNA]</scope>
    <source>
        <strain evidence="4 5">HHB-10118-sp</strain>
    </source>
</reference>
<dbReference type="GO" id="GO:0008270">
    <property type="term" value="F:zinc ion binding"/>
    <property type="evidence" value="ECO:0007669"/>
    <property type="project" value="UniProtKB-KW"/>
</dbReference>
<dbReference type="HOGENOM" id="CLU_040329_0_0_1"/>
<dbReference type="Proteomes" id="UP000008370">
    <property type="component" value="Unassembled WGS sequence"/>
</dbReference>
<keyword evidence="1" id="KW-0479">Metal-binding</keyword>
<evidence type="ECO:0000313" key="4">
    <source>
        <dbReference type="EMBL" id="EKM60295.1"/>
    </source>
</evidence>
<feature type="compositionally biased region" description="Acidic residues" evidence="2">
    <location>
        <begin position="348"/>
        <end position="358"/>
    </location>
</feature>
<evidence type="ECO:0000256" key="1">
    <source>
        <dbReference type="PROSITE-ProRule" id="PRU00325"/>
    </source>
</evidence>
<dbReference type="OrthoDB" id="2799241at2759"/>
<feature type="region of interest" description="Disordered" evidence="2">
    <location>
        <begin position="333"/>
        <end position="380"/>
    </location>
</feature>
<dbReference type="KEGG" id="pco:PHACADRAFT_203530"/>
<evidence type="ECO:0000256" key="2">
    <source>
        <dbReference type="SAM" id="MobiDB-lite"/>
    </source>
</evidence>
<dbReference type="InParanoid" id="K5WLL8"/>
<evidence type="ECO:0000313" key="5">
    <source>
        <dbReference type="Proteomes" id="UP000008370"/>
    </source>
</evidence>
<feature type="region of interest" description="Disordered" evidence="2">
    <location>
        <begin position="452"/>
        <end position="472"/>
    </location>
</feature>
<dbReference type="AlphaFoldDB" id="K5WLL8"/>
<proteinExistence type="predicted"/>
<dbReference type="InterPro" id="IPR007527">
    <property type="entry name" value="Znf_SWIM"/>
</dbReference>
<feature type="domain" description="SWIM-type" evidence="3">
    <location>
        <begin position="227"/>
        <end position="262"/>
    </location>
</feature>
<evidence type="ECO:0000259" key="3">
    <source>
        <dbReference type="PROSITE" id="PS50966"/>
    </source>
</evidence>
<gene>
    <name evidence="4" type="ORF">PHACADRAFT_203530</name>
</gene>
<dbReference type="PROSITE" id="PS50966">
    <property type="entry name" value="ZF_SWIM"/>
    <property type="match status" value="1"/>
</dbReference>
<organism evidence="4 5">
    <name type="scientific">Phanerochaete carnosa (strain HHB-10118-sp)</name>
    <name type="common">White-rot fungus</name>
    <name type="synonym">Peniophora carnosa</name>
    <dbReference type="NCBI Taxonomy" id="650164"/>
    <lineage>
        <taxon>Eukaryota</taxon>
        <taxon>Fungi</taxon>
        <taxon>Dikarya</taxon>
        <taxon>Basidiomycota</taxon>
        <taxon>Agaricomycotina</taxon>
        <taxon>Agaricomycetes</taxon>
        <taxon>Polyporales</taxon>
        <taxon>Phanerochaetaceae</taxon>
        <taxon>Phanerochaete</taxon>
    </lineage>
</organism>
<feature type="compositionally biased region" description="Polar residues" evidence="2">
    <location>
        <begin position="362"/>
        <end position="374"/>
    </location>
</feature>
<name>K5WLL8_PHACS</name>
<keyword evidence="1" id="KW-0862">Zinc</keyword>
<sequence length="516" mass="56533">MLLVHTTEHAVFVGLIAEHREVLIQMQQELNGNTEALQGLALIHGAMAHLNYLESYWGTEALWKSWSDFGRCVAAVRLGCTIEGVLPTTNHLESFNGVFKNKHVKRWQHYGRALRVDVFTSITITKVLPAIFQQRELEQQQNILWERQLLQLPGGAALLAQKKGAKAGQLLPPVAYITSDESRDAGTALLLQNKQISTPSFEETTLTFAFACYSSLTTPYDKEPITYRIELSVHHTGLCSCQDFLNRGGVCKHMRAALLVLDSLRHTMNVPAVSLPSSEDEARKLGAELLVSAGAIPLALRSLQADVAEPPRYIQCAANAVQDAMQDGIPEEGEDVEAEGKEGKEGKESDEDTEDGLLGEDPSSNGESVATEASGSPFDFTTLMTSSRAAVHEQRTSRALHELETVAPKLGLLAEYLATGKIRNADDAQRIRSLKASVDKLSSRLGQLLLDPSSPGDVHIDNGPSGSQGPRNLAATVSLRPSTPPEPYYHSKCWRTDIIDASPEKKQKRKQSYSVY</sequence>
<dbReference type="GeneID" id="18912186"/>
<dbReference type="RefSeq" id="XP_007389766.1">
    <property type="nucleotide sequence ID" value="XM_007389704.1"/>
</dbReference>
<feature type="compositionally biased region" description="Basic and acidic residues" evidence="2">
    <location>
        <begin position="338"/>
        <end position="347"/>
    </location>
</feature>